<dbReference type="AlphaFoldDB" id="A0A397YNW9"/>
<organism evidence="1 2">
    <name type="scientific">Brassica campestris</name>
    <name type="common">Field mustard</name>
    <dbReference type="NCBI Taxonomy" id="3711"/>
    <lineage>
        <taxon>Eukaryota</taxon>
        <taxon>Viridiplantae</taxon>
        <taxon>Streptophyta</taxon>
        <taxon>Embryophyta</taxon>
        <taxon>Tracheophyta</taxon>
        <taxon>Spermatophyta</taxon>
        <taxon>Magnoliopsida</taxon>
        <taxon>eudicotyledons</taxon>
        <taxon>Gunneridae</taxon>
        <taxon>Pentapetalae</taxon>
        <taxon>rosids</taxon>
        <taxon>malvids</taxon>
        <taxon>Brassicales</taxon>
        <taxon>Brassicaceae</taxon>
        <taxon>Brassiceae</taxon>
        <taxon>Brassica</taxon>
    </lineage>
</organism>
<protein>
    <submittedName>
        <fullName evidence="1">Uncharacterized protein</fullName>
    </submittedName>
</protein>
<reference evidence="1 2" key="1">
    <citation type="submission" date="2018-06" db="EMBL/GenBank/DDBJ databases">
        <title>WGS assembly of Brassica rapa FPsc.</title>
        <authorList>
            <person name="Bowman J."/>
            <person name="Kohchi T."/>
            <person name="Yamato K."/>
            <person name="Jenkins J."/>
            <person name="Shu S."/>
            <person name="Ishizaki K."/>
            <person name="Yamaoka S."/>
            <person name="Nishihama R."/>
            <person name="Nakamura Y."/>
            <person name="Berger F."/>
            <person name="Adam C."/>
            <person name="Aki S."/>
            <person name="Althoff F."/>
            <person name="Araki T."/>
            <person name="Arteaga-Vazquez M."/>
            <person name="Balasubrmanian S."/>
            <person name="Bauer D."/>
            <person name="Boehm C."/>
            <person name="Briginshaw L."/>
            <person name="Caballero-Perez J."/>
            <person name="Catarino B."/>
            <person name="Chen F."/>
            <person name="Chiyoda S."/>
            <person name="Chovatia M."/>
            <person name="Davies K."/>
            <person name="Delmans M."/>
            <person name="Demura T."/>
            <person name="Dierschke T."/>
            <person name="Dolan L."/>
            <person name="Dorantes-Acosta A."/>
            <person name="Eklund D."/>
            <person name="Florent S."/>
            <person name="Flores-Sandoval E."/>
            <person name="Fujiyama A."/>
            <person name="Fukuzawa H."/>
            <person name="Galik B."/>
            <person name="Grimanelli D."/>
            <person name="Grimwood J."/>
            <person name="Grossniklaus U."/>
            <person name="Hamada T."/>
            <person name="Haseloff J."/>
            <person name="Hetherington A."/>
            <person name="Higo A."/>
            <person name="Hirakawa Y."/>
            <person name="Hundley H."/>
            <person name="Ikeda Y."/>
            <person name="Inoue K."/>
            <person name="Inoue S."/>
            <person name="Ishida S."/>
            <person name="Jia Q."/>
            <person name="Kakita M."/>
            <person name="Kanazawa T."/>
            <person name="Kawai Y."/>
            <person name="Kawashima T."/>
            <person name="Kennedy M."/>
            <person name="Kinose K."/>
            <person name="Kinoshita T."/>
            <person name="Kohara Y."/>
            <person name="Koide E."/>
            <person name="Komatsu K."/>
            <person name="Kopischke S."/>
            <person name="Kubo M."/>
            <person name="Kyozuka J."/>
            <person name="Lagercrantz U."/>
            <person name="Lin S."/>
            <person name="Lindquist E."/>
            <person name="Lipzen A."/>
            <person name="Lu C."/>
            <person name="Luna E."/>
            <person name="Martienssen R."/>
            <person name="Minamino N."/>
            <person name="Mizutani M."/>
            <person name="Mizutani M."/>
            <person name="Mochizuki N."/>
            <person name="Monte I."/>
            <person name="Mosher R."/>
            <person name="Nagasaki H."/>
            <person name="Nakagami H."/>
            <person name="Naramoto S."/>
            <person name="Nishitani K."/>
            <person name="Ohtani M."/>
            <person name="Okamoto T."/>
            <person name="Okumura M."/>
            <person name="Phillips J."/>
            <person name="Pollak B."/>
            <person name="Reinders A."/>
            <person name="Roevekamp M."/>
            <person name="Sano R."/>
            <person name="Sawa S."/>
            <person name="Schmid M."/>
            <person name="Shirakawa M."/>
            <person name="Solano R."/>
            <person name="Spunde A."/>
            <person name="Suetsugu N."/>
            <person name="Sugano S."/>
            <person name="Sugiyama A."/>
            <person name="Sun R."/>
            <person name="Suzuki Y."/>
            <person name="Takenaka M."/>
            <person name="Takezawa D."/>
            <person name="Tomogane H."/>
            <person name="Tsuzuki M."/>
            <person name="Ueda T."/>
            <person name="Umeda M."/>
            <person name="Ward J."/>
            <person name="Watanabe Y."/>
            <person name="Yazaki K."/>
            <person name="Yokoyama R."/>
            <person name="Yoshitake Y."/>
            <person name="Yotsui I."/>
            <person name="Zachgo S."/>
            <person name="Schmutz J."/>
        </authorList>
    </citation>
    <scope>NUCLEOTIDE SEQUENCE [LARGE SCALE GENOMIC DNA]</scope>
    <source>
        <strain evidence="2">cv. B-3</strain>
    </source>
</reference>
<accession>A0A397YNW9</accession>
<gene>
    <name evidence="1" type="ORF">BRARA_G02407</name>
</gene>
<dbReference type="Proteomes" id="UP000264353">
    <property type="component" value="Chromosome A7"/>
</dbReference>
<evidence type="ECO:0000313" key="1">
    <source>
        <dbReference type="EMBL" id="RID55127.1"/>
    </source>
</evidence>
<evidence type="ECO:0000313" key="2">
    <source>
        <dbReference type="Proteomes" id="UP000264353"/>
    </source>
</evidence>
<proteinExistence type="predicted"/>
<name>A0A397YNW9_BRACM</name>
<sequence length="81" mass="9210">MYDKNESSPRSCGISPDSLLLERSSASNFVKFAKNRGILFVKALPDKLRRRNSFNKHKGSGILPYILFPEKSIALKSLRIR</sequence>
<dbReference type="EMBL" id="CM010634">
    <property type="protein sequence ID" value="RID55127.1"/>
    <property type="molecule type" value="Genomic_DNA"/>
</dbReference>